<evidence type="ECO:0000313" key="5">
    <source>
        <dbReference type="EMBL" id="EME48734.1"/>
    </source>
</evidence>
<accession>N1Q2N9</accession>
<dbReference type="AlphaFoldDB" id="N1Q2N9"/>
<dbReference type="OMA" id="DQKVFQG"/>
<organism evidence="5 6">
    <name type="scientific">Dothistroma septosporum (strain NZE10 / CBS 128990)</name>
    <name type="common">Red band needle blight fungus</name>
    <name type="synonym">Mycosphaerella pini</name>
    <dbReference type="NCBI Taxonomy" id="675120"/>
    <lineage>
        <taxon>Eukaryota</taxon>
        <taxon>Fungi</taxon>
        <taxon>Dikarya</taxon>
        <taxon>Ascomycota</taxon>
        <taxon>Pezizomycotina</taxon>
        <taxon>Dothideomycetes</taxon>
        <taxon>Dothideomycetidae</taxon>
        <taxon>Mycosphaerellales</taxon>
        <taxon>Mycosphaerellaceae</taxon>
        <taxon>Dothistroma</taxon>
    </lineage>
</organism>
<evidence type="ECO:0000256" key="2">
    <source>
        <dbReference type="PROSITE-ProRule" id="PRU00176"/>
    </source>
</evidence>
<dbReference type="SUPFAM" id="SSF54928">
    <property type="entry name" value="RNA-binding domain, RBD"/>
    <property type="match status" value="2"/>
</dbReference>
<sequence length="386" mass="42563">MILQATMFALRRAAARAVFAQPTRQLSTLKPAPRMSILQLPRPVSIRSFHQSWRALAEEDQKRQEASPAEASTSGETVTTEPTPEEQEDIREESVVTPDVLGSAASAAEGAAAQAKNKAQQAVSQAQDTASNAAEQTQEKAEEISSQAQQSTSSVAEKVQDIASSTAQTVQNAASSVAQTARQSFPPNDAPTRRHGQQASPSKILYVGNLFFEVTTPQLEAEFSRFGEVANARVVQDGRGLSKGFGYIEFTRQEDADNALALDQKVFQGRRMAVQYHVRRDNTQPRRQDFRTSTNAPSKTLFIGNMSYQMSDRDLNDLFREIRNVLDVRVAIDRRSGQPRGFAHADFIDIESAQKAKEHLEKKTVYDRRLRIDFSQSSSGAPASSE</sequence>
<keyword evidence="1 2" id="KW-0694">RNA-binding</keyword>
<dbReference type="Gene3D" id="3.30.70.330">
    <property type="match status" value="2"/>
</dbReference>
<dbReference type="SMART" id="SM00360">
    <property type="entry name" value="RRM"/>
    <property type="match status" value="2"/>
</dbReference>
<dbReference type="PROSITE" id="PS50102">
    <property type="entry name" value="RRM"/>
    <property type="match status" value="2"/>
</dbReference>
<feature type="region of interest" description="Disordered" evidence="3">
    <location>
        <begin position="170"/>
        <end position="200"/>
    </location>
</feature>
<gene>
    <name evidence="5" type="ORF">DOTSEDRAFT_67685</name>
</gene>
<reference evidence="6" key="1">
    <citation type="journal article" date="2012" name="PLoS Genet.">
        <title>The genomes of the fungal plant pathogens Cladosporium fulvum and Dothistroma septosporum reveal adaptation to different hosts and lifestyles but also signatures of common ancestry.</title>
        <authorList>
            <person name="de Wit P.J.G.M."/>
            <person name="van der Burgt A."/>
            <person name="Oekmen B."/>
            <person name="Stergiopoulos I."/>
            <person name="Abd-Elsalam K.A."/>
            <person name="Aerts A.L."/>
            <person name="Bahkali A.H."/>
            <person name="Beenen H.G."/>
            <person name="Chettri P."/>
            <person name="Cox M.P."/>
            <person name="Datema E."/>
            <person name="de Vries R.P."/>
            <person name="Dhillon B."/>
            <person name="Ganley A.R."/>
            <person name="Griffiths S.A."/>
            <person name="Guo Y."/>
            <person name="Hamelin R.C."/>
            <person name="Henrissat B."/>
            <person name="Kabir M.S."/>
            <person name="Jashni M.K."/>
            <person name="Kema G."/>
            <person name="Klaubauf S."/>
            <person name="Lapidus A."/>
            <person name="Levasseur A."/>
            <person name="Lindquist E."/>
            <person name="Mehrabi R."/>
            <person name="Ohm R.A."/>
            <person name="Owen T.J."/>
            <person name="Salamov A."/>
            <person name="Schwelm A."/>
            <person name="Schijlen E."/>
            <person name="Sun H."/>
            <person name="van den Burg H.A."/>
            <person name="van Ham R.C.H.J."/>
            <person name="Zhang S."/>
            <person name="Goodwin S.B."/>
            <person name="Grigoriev I.V."/>
            <person name="Collemare J."/>
            <person name="Bradshaw R.E."/>
        </authorList>
    </citation>
    <scope>NUCLEOTIDE SEQUENCE [LARGE SCALE GENOMIC DNA]</scope>
    <source>
        <strain evidence="6">NZE10 / CBS 128990</strain>
    </source>
</reference>
<feature type="compositionally biased region" description="Low complexity" evidence="3">
    <location>
        <begin position="72"/>
        <end position="82"/>
    </location>
</feature>
<dbReference type="PANTHER" id="PTHR48027">
    <property type="entry name" value="HETEROGENEOUS NUCLEAR RIBONUCLEOPROTEIN 87F-RELATED"/>
    <property type="match status" value="1"/>
</dbReference>
<dbReference type="CDD" id="cd00590">
    <property type="entry name" value="RRM_SF"/>
    <property type="match status" value="1"/>
</dbReference>
<dbReference type="eggNOG" id="KOG4210">
    <property type="taxonomic scope" value="Eukaryota"/>
</dbReference>
<feature type="compositionally biased region" description="Polar residues" evidence="3">
    <location>
        <begin position="170"/>
        <end position="186"/>
    </location>
</feature>
<dbReference type="HOGENOM" id="CLU_012062_15_0_1"/>
<feature type="region of interest" description="Disordered" evidence="3">
    <location>
        <begin position="119"/>
        <end position="152"/>
    </location>
</feature>
<dbReference type="Pfam" id="PF00076">
    <property type="entry name" value="RRM_1"/>
    <property type="match status" value="2"/>
</dbReference>
<dbReference type="InterPro" id="IPR000504">
    <property type="entry name" value="RRM_dom"/>
</dbReference>
<evidence type="ECO:0000259" key="4">
    <source>
        <dbReference type="PROSITE" id="PS50102"/>
    </source>
</evidence>
<dbReference type="Proteomes" id="UP000016933">
    <property type="component" value="Unassembled WGS sequence"/>
</dbReference>
<dbReference type="InterPro" id="IPR052462">
    <property type="entry name" value="SLIRP/GR-RBP-like"/>
</dbReference>
<protein>
    <recommendedName>
        <fullName evidence="4">RRM domain-containing protein</fullName>
    </recommendedName>
</protein>
<reference evidence="5 6" key="2">
    <citation type="journal article" date="2012" name="PLoS Pathog.">
        <title>Diverse lifestyles and strategies of plant pathogenesis encoded in the genomes of eighteen Dothideomycetes fungi.</title>
        <authorList>
            <person name="Ohm R.A."/>
            <person name="Feau N."/>
            <person name="Henrissat B."/>
            <person name="Schoch C.L."/>
            <person name="Horwitz B.A."/>
            <person name="Barry K.W."/>
            <person name="Condon B.J."/>
            <person name="Copeland A.C."/>
            <person name="Dhillon B."/>
            <person name="Glaser F."/>
            <person name="Hesse C.N."/>
            <person name="Kosti I."/>
            <person name="LaButti K."/>
            <person name="Lindquist E.A."/>
            <person name="Lucas S."/>
            <person name="Salamov A.A."/>
            <person name="Bradshaw R.E."/>
            <person name="Ciuffetti L."/>
            <person name="Hamelin R.C."/>
            <person name="Kema G.H.J."/>
            <person name="Lawrence C."/>
            <person name="Scott J.A."/>
            <person name="Spatafora J.W."/>
            <person name="Turgeon B.G."/>
            <person name="de Wit P.J.G.M."/>
            <person name="Zhong S."/>
            <person name="Goodwin S.B."/>
            <person name="Grigoriev I.V."/>
        </authorList>
    </citation>
    <scope>NUCLEOTIDE SEQUENCE [LARGE SCALE GENOMIC DNA]</scope>
    <source>
        <strain evidence="6">NZE10 / CBS 128990</strain>
    </source>
</reference>
<dbReference type="InterPro" id="IPR035979">
    <property type="entry name" value="RBD_domain_sf"/>
</dbReference>
<evidence type="ECO:0000256" key="1">
    <source>
        <dbReference type="ARBA" id="ARBA00022884"/>
    </source>
</evidence>
<dbReference type="OrthoDB" id="6730379at2759"/>
<feature type="region of interest" description="Disordered" evidence="3">
    <location>
        <begin position="56"/>
        <end position="95"/>
    </location>
</feature>
<dbReference type="STRING" id="675120.N1Q2N9"/>
<dbReference type="EMBL" id="KB446535">
    <property type="protein sequence ID" value="EME48734.1"/>
    <property type="molecule type" value="Genomic_DNA"/>
</dbReference>
<feature type="domain" description="RRM" evidence="4">
    <location>
        <begin position="299"/>
        <end position="377"/>
    </location>
</feature>
<keyword evidence="6" id="KW-1185">Reference proteome</keyword>
<dbReference type="Gene3D" id="1.10.287.700">
    <property type="entry name" value="Helix hairpin bin"/>
    <property type="match status" value="1"/>
</dbReference>
<feature type="compositionally biased region" description="Basic and acidic residues" evidence="3">
    <location>
        <begin position="56"/>
        <end position="65"/>
    </location>
</feature>
<proteinExistence type="predicted"/>
<evidence type="ECO:0000256" key="3">
    <source>
        <dbReference type="SAM" id="MobiDB-lite"/>
    </source>
</evidence>
<name>N1Q2N9_DOTSN</name>
<dbReference type="GO" id="GO:0003723">
    <property type="term" value="F:RNA binding"/>
    <property type="evidence" value="ECO:0007669"/>
    <property type="project" value="UniProtKB-UniRule"/>
</dbReference>
<dbReference type="InterPro" id="IPR012677">
    <property type="entry name" value="Nucleotide-bd_a/b_plait_sf"/>
</dbReference>
<feature type="domain" description="RRM" evidence="4">
    <location>
        <begin position="203"/>
        <end position="279"/>
    </location>
</feature>
<evidence type="ECO:0000313" key="6">
    <source>
        <dbReference type="Proteomes" id="UP000016933"/>
    </source>
</evidence>